<protein>
    <recommendedName>
        <fullName evidence="3">F-box domain-containing protein</fullName>
    </recommendedName>
</protein>
<evidence type="ECO:0000313" key="2">
    <source>
        <dbReference type="Proteomes" id="UP000646827"/>
    </source>
</evidence>
<organism evidence="1 2">
    <name type="scientific">Circinella minor</name>
    <dbReference type="NCBI Taxonomy" id="1195481"/>
    <lineage>
        <taxon>Eukaryota</taxon>
        <taxon>Fungi</taxon>
        <taxon>Fungi incertae sedis</taxon>
        <taxon>Mucoromycota</taxon>
        <taxon>Mucoromycotina</taxon>
        <taxon>Mucoromycetes</taxon>
        <taxon>Mucorales</taxon>
        <taxon>Lichtheimiaceae</taxon>
        <taxon>Circinella</taxon>
    </lineage>
</organism>
<dbReference type="EMBL" id="JAEPRB010000106">
    <property type="protein sequence ID" value="KAG2221551.1"/>
    <property type="molecule type" value="Genomic_DNA"/>
</dbReference>
<dbReference type="InterPro" id="IPR032675">
    <property type="entry name" value="LRR_dom_sf"/>
</dbReference>
<evidence type="ECO:0008006" key="3">
    <source>
        <dbReference type="Google" id="ProtNLM"/>
    </source>
</evidence>
<evidence type="ECO:0000313" key="1">
    <source>
        <dbReference type="EMBL" id="KAG2221551.1"/>
    </source>
</evidence>
<name>A0A8H7S4T6_9FUNG</name>
<sequence>MVPRLYPPEILKRILYHVIDCQDLAECNRVNTTWQQATIPFLYERFQLTSWFSDNTTAQNFIEQEYGRHVKHLRLNMSLLEDECRPLLRSHQIQKRTSSLRRRGFKLFPGNNNNDHNCNTSSNDNSNFIEQRRSSLIDIPPTKQQQQRHICFILLSILQSCKYVEIVELDFHDRTFNMSRNAVFIFSQWQPKTIKTLHLMHLTRLIVTPHIQTLMQWIRKRNLVALRISHCVASLLSKQQGEGTTAIDILSGVSKIEISALSLWDPVSATNVLPEIHWPKSLRTLTILDSPDWLHQSENVLASLPAGLESLTLAITPDPSPTASFFLLQQPSYHQKFQGRFDHGLCQVLANCPNLYKLSVEGFPTLTDAFLIYLWKRRKTLSYELRNLTLARNARLSGQDLVDMVLLDHGGCFATDRIDFSLNPNMDSDFLRCVKLTSNYAALSW</sequence>
<reference evidence="1 2" key="1">
    <citation type="submission" date="2020-12" db="EMBL/GenBank/DDBJ databases">
        <title>Metabolic potential, ecology and presence of endohyphal bacteria is reflected in genomic diversity of Mucoromycotina.</title>
        <authorList>
            <person name="Muszewska A."/>
            <person name="Okrasinska A."/>
            <person name="Steczkiewicz K."/>
            <person name="Drgas O."/>
            <person name="Orlowska M."/>
            <person name="Perlinska-Lenart U."/>
            <person name="Aleksandrzak-Piekarczyk T."/>
            <person name="Szatraj K."/>
            <person name="Zielenkiewicz U."/>
            <person name="Pilsyk S."/>
            <person name="Malc E."/>
            <person name="Mieczkowski P."/>
            <person name="Kruszewska J.S."/>
            <person name="Biernat P."/>
            <person name="Pawlowska J."/>
        </authorList>
    </citation>
    <scope>NUCLEOTIDE SEQUENCE [LARGE SCALE GENOMIC DNA]</scope>
    <source>
        <strain evidence="1 2">CBS 142.35</strain>
    </source>
</reference>
<proteinExistence type="predicted"/>
<dbReference type="Gene3D" id="3.80.10.10">
    <property type="entry name" value="Ribonuclease Inhibitor"/>
    <property type="match status" value="1"/>
</dbReference>
<dbReference type="SUPFAM" id="SSF52047">
    <property type="entry name" value="RNI-like"/>
    <property type="match status" value="1"/>
</dbReference>
<comment type="caution">
    <text evidence="1">The sequence shown here is derived from an EMBL/GenBank/DDBJ whole genome shotgun (WGS) entry which is preliminary data.</text>
</comment>
<dbReference type="OrthoDB" id="10257471at2759"/>
<dbReference type="AlphaFoldDB" id="A0A8H7S4T6"/>
<dbReference type="Proteomes" id="UP000646827">
    <property type="component" value="Unassembled WGS sequence"/>
</dbReference>
<keyword evidence="2" id="KW-1185">Reference proteome</keyword>
<gene>
    <name evidence="1" type="ORF">INT45_004545</name>
</gene>
<accession>A0A8H7S4T6</accession>